<evidence type="ECO:0000259" key="2">
    <source>
        <dbReference type="PROSITE" id="PS50011"/>
    </source>
</evidence>
<dbReference type="PROSITE" id="PS50011">
    <property type="entry name" value="PROTEIN_KINASE_DOM"/>
    <property type="match status" value="1"/>
</dbReference>
<dbReference type="GO" id="GO:0005524">
    <property type="term" value="F:ATP binding"/>
    <property type="evidence" value="ECO:0007669"/>
    <property type="project" value="UniProtKB-UniRule"/>
</dbReference>
<dbReference type="GO" id="GO:0004672">
    <property type="term" value="F:protein kinase activity"/>
    <property type="evidence" value="ECO:0007669"/>
    <property type="project" value="InterPro"/>
</dbReference>
<dbReference type="PROSITE" id="PS00107">
    <property type="entry name" value="PROTEIN_KINASE_ATP"/>
    <property type="match status" value="1"/>
</dbReference>
<keyword evidence="1" id="KW-0547">Nucleotide-binding</keyword>
<evidence type="ECO:0000313" key="3">
    <source>
        <dbReference type="EMBL" id="VEL38544.1"/>
    </source>
</evidence>
<keyword evidence="4" id="KW-1185">Reference proteome</keyword>
<comment type="caution">
    <text evidence="3">The sequence shown here is derived from an EMBL/GenBank/DDBJ whole genome shotgun (WGS) entry which is preliminary data.</text>
</comment>
<reference evidence="3" key="1">
    <citation type="submission" date="2018-11" db="EMBL/GenBank/DDBJ databases">
        <authorList>
            <consortium name="Pathogen Informatics"/>
        </authorList>
    </citation>
    <scope>NUCLEOTIDE SEQUENCE</scope>
</reference>
<feature type="binding site" evidence="1">
    <location>
        <position position="55"/>
    </location>
    <ligand>
        <name>ATP</name>
        <dbReference type="ChEBI" id="CHEBI:30616"/>
    </ligand>
</feature>
<dbReference type="OrthoDB" id="548217at2759"/>
<evidence type="ECO:0000256" key="1">
    <source>
        <dbReference type="PROSITE-ProRule" id="PRU10141"/>
    </source>
</evidence>
<keyword evidence="1" id="KW-0067">ATP-binding</keyword>
<gene>
    <name evidence="3" type="ORF">PXEA_LOCUS31984</name>
</gene>
<protein>
    <recommendedName>
        <fullName evidence="2">Protein kinase domain-containing protein</fullName>
    </recommendedName>
</protein>
<dbReference type="InterPro" id="IPR011009">
    <property type="entry name" value="Kinase-like_dom_sf"/>
</dbReference>
<dbReference type="SUPFAM" id="SSF56112">
    <property type="entry name" value="Protein kinase-like (PK-like)"/>
    <property type="match status" value="1"/>
</dbReference>
<organism evidence="3 4">
    <name type="scientific">Protopolystoma xenopodis</name>
    <dbReference type="NCBI Taxonomy" id="117903"/>
    <lineage>
        <taxon>Eukaryota</taxon>
        <taxon>Metazoa</taxon>
        <taxon>Spiralia</taxon>
        <taxon>Lophotrochozoa</taxon>
        <taxon>Platyhelminthes</taxon>
        <taxon>Monogenea</taxon>
        <taxon>Polyopisthocotylea</taxon>
        <taxon>Polystomatidea</taxon>
        <taxon>Polystomatidae</taxon>
        <taxon>Protopolystoma</taxon>
    </lineage>
</organism>
<evidence type="ECO:0000313" key="4">
    <source>
        <dbReference type="Proteomes" id="UP000784294"/>
    </source>
</evidence>
<dbReference type="EMBL" id="CAAALY010258234">
    <property type="protein sequence ID" value="VEL38544.1"/>
    <property type="molecule type" value="Genomic_DNA"/>
</dbReference>
<name>A0A3S5CUM5_9PLAT</name>
<dbReference type="InterPro" id="IPR017441">
    <property type="entry name" value="Protein_kinase_ATP_BS"/>
</dbReference>
<sequence length="82" mass="9598">MAIVSKLYLHTKNRYSHHHHLLFSKYKKLQKIGEGAYGVVFKCHDVQTGRLVAIKRFAGTKHDPVIRKIALREIRMLKVRDC</sequence>
<accession>A0A3S5CUM5</accession>
<feature type="domain" description="Protein kinase" evidence="2">
    <location>
        <begin position="26"/>
        <end position="82"/>
    </location>
</feature>
<dbReference type="InterPro" id="IPR000719">
    <property type="entry name" value="Prot_kinase_dom"/>
</dbReference>
<proteinExistence type="predicted"/>
<dbReference type="AlphaFoldDB" id="A0A3S5CUM5"/>
<dbReference type="Pfam" id="PF00069">
    <property type="entry name" value="Pkinase"/>
    <property type="match status" value="1"/>
</dbReference>
<dbReference type="Gene3D" id="3.30.200.20">
    <property type="entry name" value="Phosphorylase Kinase, domain 1"/>
    <property type="match status" value="1"/>
</dbReference>
<dbReference type="Proteomes" id="UP000784294">
    <property type="component" value="Unassembled WGS sequence"/>
</dbReference>